<accession>A0A8H6XMB2</accession>
<sequence>MASVVARIKQQTNEIRVHELHLMLNLIQLVLNVDSMKADAKLKHLSRVTNRELAKRYAPGTHENTFGDWINHGKKLMLLCAGGTLYLLPIIAALNLRTKITRQSSEEDILSLASALRRAKHGLWLPMVRRVMMPIFHMRSTTGGYIQTLRLHRNVPMPVSNQLPRMESFGFSEIQVSDRIFDGVQTHFPKLHPRSSEWDSTTVPAWKPLEDPQHIKPPPVYMMETPLKFEKTRSPVNKKNRKPFTNTQRDIAIDAPVAESLDDLQEMVDDLHVGGNALHMKDANGKLLALLFTVPEEYQQQLTNAAQHIHACMPGEFVWDNSTRENFTFRSCHYSWAQMLLMHTLMTLGRTTVVG</sequence>
<organism evidence="1 2">
    <name type="scientific">Mycena venus</name>
    <dbReference type="NCBI Taxonomy" id="2733690"/>
    <lineage>
        <taxon>Eukaryota</taxon>
        <taxon>Fungi</taxon>
        <taxon>Dikarya</taxon>
        <taxon>Basidiomycota</taxon>
        <taxon>Agaricomycotina</taxon>
        <taxon>Agaricomycetes</taxon>
        <taxon>Agaricomycetidae</taxon>
        <taxon>Agaricales</taxon>
        <taxon>Marasmiineae</taxon>
        <taxon>Mycenaceae</taxon>
        <taxon>Mycena</taxon>
    </lineage>
</organism>
<evidence type="ECO:0000313" key="2">
    <source>
        <dbReference type="Proteomes" id="UP000620124"/>
    </source>
</evidence>
<gene>
    <name evidence="1" type="ORF">MVEN_01734500</name>
</gene>
<dbReference type="Proteomes" id="UP000620124">
    <property type="component" value="Unassembled WGS sequence"/>
</dbReference>
<name>A0A8H6XMB2_9AGAR</name>
<proteinExistence type="predicted"/>
<evidence type="ECO:0000313" key="1">
    <source>
        <dbReference type="EMBL" id="KAF7343042.1"/>
    </source>
</evidence>
<keyword evidence="2" id="KW-1185">Reference proteome</keyword>
<dbReference type="EMBL" id="JACAZI010000016">
    <property type="protein sequence ID" value="KAF7343042.1"/>
    <property type="molecule type" value="Genomic_DNA"/>
</dbReference>
<reference evidence="1" key="1">
    <citation type="submission" date="2020-05" db="EMBL/GenBank/DDBJ databases">
        <title>Mycena genomes resolve the evolution of fungal bioluminescence.</title>
        <authorList>
            <person name="Tsai I.J."/>
        </authorList>
    </citation>
    <scope>NUCLEOTIDE SEQUENCE</scope>
    <source>
        <strain evidence="1">CCC161011</strain>
    </source>
</reference>
<dbReference type="OrthoDB" id="2690740at2759"/>
<protein>
    <submittedName>
        <fullName evidence="1">Uncharacterized protein</fullName>
    </submittedName>
</protein>
<comment type="caution">
    <text evidence="1">The sequence shown here is derived from an EMBL/GenBank/DDBJ whole genome shotgun (WGS) entry which is preliminary data.</text>
</comment>
<dbReference type="AlphaFoldDB" id="A0A8H6XMB2"/>